<feature type="compositionally biased region" description="Low complexity" evidence="1">
    <location>
        <begin position="208"/>
        <end position="233"/>
    </location>
</feature>
<proteinExistence type="predicted"/>
<accession>A0A2V5HS60</accession>
<sequence>MNQQTAQRLTTTEEDHVEAIDPALLRANSSPFNAYDWIHPQYLNDYTDQPPSFIAELGLGRPLTAVPPSGQSDDHSLSALSRMSAAAPEFQPWAGLSDFSPNGGYLRSTRAARPTPDSSTASPGRQLPRRRSRYLTRQFGAQAGPIVIPNASSDLNPMARWRNSPPEEEPALIPDIINALKAAPSPLESIGPNGAGGSGHAFRHYRRAASTTSGESSASSRDSQQSGRSTSSAPDRLGVQGPGSRVRKGTANLRKKQSSTTTRTTRTTSSTQALRRYCCTFCCDRFKSKYDWARHEKSLHVTLEAWYCAPFGTTILSATAPQTTRCAFCGAPDPDAAHLNDHDATACETEPGTRRSFRRKDHLMQHLRLVHHILPTPTKGGGGPPDLERWKVGQSGITSRCGFCDARLRSWEARVEHLAGHFRGGQTMADWRGEHGFPADFAALVANALPPYLLGSESRSVIPFSATNCEVQDHLAQISSRARWSEADQRAAREIVAPAVPSVAPPLQAMAPGVAPDQLSSFTQVLTLHLSRFAREQMRKGVVPTDEMFQRESRRVLYDSDDTWNQTVADNPEWLAAFKGLHCEKNGEGEGEAETGVEETC</sequence>
<organism evidence="3 4">
    <name type="scientific">Aspergillus violaceofuscus (strain CBS 115571)</name>
    <dbReference type="NCBI Taxonomy" id="1450538"/>
    <lineage>
        <taxon>Eukaryota</taxon>
        <taxon>Fungi</taxon>
        <taxon>Dikarya</taxon>
        <taxon>Ascomycota</taxon>
        <taxon>Pezizomycotina</taxon>
        <taxon>Eurotiomycetes</taxon>
        <taxon>Eurotiomycetidae</taxon>
        <taxon>Eurotiales</taxon>
        <taxon>Aspergillaceae</taxon>
        <taxon>Aspergillus</taxon>
    </lineage>
</organism>
<feature type="domain" description="C2H2-type" evidence="2">
    <location>
        <begin position="278"/>
        <end position="300"/>
    </location>
</feature>
<gene>
    <name evidence="3" type="ORF">BO99DRAFT_374536</name>
</gene>
<dbReference type="InterPro" id="IPR013087">
    <property type="entry name" value="Znf_C2H2_type"/>
</dbReference>
<feature type="region of interest" description="Disordered" evidence="1">
    <location>
        <begin position="206"/>
        <end position="268"/>
    </location>
</feature>
<dbReference type="EMBL" id="KZ825102">
    <property type="protein sequence ID" value="PYI24453.1"/>
    <property type="molecule type" value="Genomic_DNA"/>
</dbReference>
<feature type="compositionally biased region" description="Low complexity" evidence="1">
    <location>
        <begin position="258"/>
        <end position="268"/>
    </location>
</feature>
<dbReference type="Proteomes" id="UP000249829">
    <property type="component" value="Unassembled WGS sequence"/>
</dbReference>
<dbReference type="SMART" id="SM00355">
    <property type="entry name" value="ZnF_C2H2"/>
    <property type="match status" value="3"/>
</dbReference>
<evidence type="ECO:0000313" key="4">
    <source>
        <dbReference type="Proteomes" id="UP000249829"/>
    </source>
</evidence>
<evidence type="ECO:0000256" key="1">
    <source>
        <dbReference type="SAM" id="MobiDB-lite"/>
    </source>
</evidence>
<dbReference type="PROSITE" id="PS00028">
    <property type="entry name" value="ZINC_FINGER_C2H2_1"/>
    <property type="match status" value="1"/>
</dbReference>
<reference evidence="3 4" key="1">
    <citation type="submission" date="2018-02" db="EMBL/GenBank/DDBJ databases">
        <title>The genomes of Aspergillus section Nigri reveals drivers in fungal speciation.</title>
        <authorList>
            <consortium name="DOE Joint Genome Institute"/>
            <person name="Vesth T.C."/>
            <person name="Nybo J."/>
            <person name="Theobald S."/>
            <person name="Brandl J."/>
            <person name="Frisvad J.C."/>
            <person name="Nielsen K.F."/>
            <person name="Lyhne E.K."/>
            <person name="Kogle M.E."/>
            <person name="Kuo A."/>
            <person name="Riley R."/>
            <person name="Clum A."/>
            <person name="Nolan M."/>
            <person name="Lipzen A."/>
            <person name="Salamov A."/>
            <person name="Henrissat B."/>
            <person name="Wiebenga A."/>
            <person name="De vries R.P."/>
            <person name="Grigoriev I.V."/>
            <person name="Mortensen U.H."/>
            <person name="Andersen M.R."/>
            <person name="Baker S.E."/>
        </authorList>
    </citation>
    <scope>NUCLEOTIDE SEQUENCE [LARGE SCALE GENOMIC DNA]</scope>
    <source>
        <strain evidence="3 4">CBS 115571</strain>
    </source>
</reference>
<dbReference type="STRING" id="1450538.A0A2V5HS60"/>
<name>A0A2V5HS60_ASPV1</name>
<feature type="compositionally biased region" description="Basic residues" evidence="1">
    <location>
        <begin position="245"/>
        <end position="257"/>
    </location>
</feature>
<feature type="region of interest" description="Disordered" evidence="1">
    <location>
        <begin position="104"/>
        <end position="130"/>
    </location>
</feature>
<evidence type="ECO:0000313" key="3">
    <source>
        <dbReference type="EMBL" id="PYI24453.1"/>
    </source>
</evidence>
<protein>
    <recommendedName>
        <fullName evidence="2">C2H2-type domain-containing protein</fullName>
    </recommendedName>
</protein>
<evidence type="ECO:0000259" key="2">
    <source>
        <dbReference type="PROSITE" id="PS00028"/>
    </source>
</evidence>
<dbReference type="AlphaFoldDB" id="A0A2V5HS60"/>
<dbReference type="OMA" id="HNAFRHY"/>
<keyword evidence="4" id="KW-1185">Reference proteome</keyword>